<dbReference type="Proteomes" id="UP001154114">
    <property type="component" value="Chromosome 18"/>
</dbReference>
<dbReference type="AlphaFoldDB" id="A0A9P0FS41"/>
<feature type="region of interest" description="Disordered" evidence="2">
    <location>
        <begin position="198"/>
        <end position="217"/>
    </location>
</feature>
<dbReference type="EMBL" id="LR824021">
    <property type="protein sequence ID" value="CAH0590509.1"/>
    <property type="molecule type" value="Genomic_DNA"/>
</dbReference>
<evidence type="ECO:0000256" key="1">
    <source>
        <dbReference type="SAM" id="Coils"/>
    </source>
</evidence>
<evidence type="ECO:0000313" key="4">
    <source>
        <dbReference type="Proteomes" id="UP001154114"/>
    </source>
</evidence>
<feature type="compositionally biased region" description="Basic and acidic residues" evidence="2">
    <location>
        <begin position="369"/>
        <end position="389"/>
    </location>
</feature>
<dbReference type="OrthoDB" id="7427416at2759"/>
<reference evidence="3" key="1">
    <citation type="submission" date="2021-12" db="EMBL/GenBank/DDBJ databases">
        <authorList>
            <person name="King R."/>
        </authorList>
    </citation>
    <scope>NUCLEOTIDE SEQUENCE</scope>
</reference>
<feature type="compositionally biased region" description="Basic and acidic residues" evidence="2">
    <location>
        <begin position="198"/>
        <end position="208"/>
    </location>
</feature>
<organism evidence="3 4">
    <name type="scientific">Chrysodeixis includens</name>
    <name type="common">Soybean looper</name>
    <name type="synonym">Pseudoplusia includens</name>
    <dbReference type="NCBI Taxonomy" id="689277"/>
    <lineage>
        <taxon>Eukaryota</taxon>
        <taxon>Metazoa</taxon>
        <taxon>Ecdysozoa</taxon>
        <taxon>Arthropoda</taxon>
        <taxon>Hexapoda</taxon>
        <taxon>Insecta</taxon>
        <taxon>Pterygota</taxon>
        <taxon>Neoptera</taxon>
        <taxon>Endopterygota</taxon>
        <taxon>Lepidoptera</taxon>
        <taxon>Glossata</taxon>
        <taxon>Ditrysia</taxon>
        <taxon>Noctuoidea</taxon>
        <taxon>Noctuidae</taxon>
        <taxon>Plusiinae</taxon>
        <taxon>Chrysodeixis</taxon>
    </lineage>
</organism>
<sequence length="428" mass="49061">MASDWKPALKEINGVNLANYFPHQRSFNSVVFIHKKFLNEPKDLLRPLVKLKTEKKLKDDKSQQFNSEKNPELSKTKTYKIDNANVNDSILEQTIRFAKNIVPFAIPPSEDKLPVYYTIKTAKKHKKKDKVPLEPSFEHHDMAYGRNEAKKVIETYRKVRKESFSVRESVSRSSNNTLDDLNINQSISCSFSEVSEKKYHRKEKDKNHSHSKKHTGGPKVIVSESFEALATENASDSRIKIHLMTDKDKSFLSDSIKVPVLNAIRDCIAELNNNSNTEITTVQRTIKCNTQKLDIILDKLACIERKLDAQEKKLEAQEKVQIKQFQEKKVEPKVQVVTAKPSKLEELGVDLIEIKEDYSSEEELHQEMLDRRSKSGVDFMPDDRTERNTESLGGGEVGSTRASSSVGMKPDRPNRIPTRFCWTDVARK</sequence>
<feature type="coiled-coil region" evidence="1">
    <location>
        <begin position="293"/>
        <end position="320"/>
    </location>
</feature>
<gene>
    <name evidence="3" type="ORF">CINC_LOCUS5002</name>
</gene>
<accession>A0A9P0FS41</accession>
<proteinExistence type="predicted"/>
<evidence type="ECO:0000313" key="3">
    <source>
        <dbReference type="EMBL" id="CAH0590509.1"/>
    </source>
</evidence>
<protein>
    <submittedName>
        <fullName evidence="3">Uncharacterized protein</fullName>
    </submittedName>
</protein>
<keyword evidence="1" id="KW-0175">Coiled coil</keyword>
<keyword evidence="4" id="KW-1185">Reference proteome</keyword>
<evidence type="ECO:0000256" key="2">
    <source>
        <dbReference type="SAM" id="MobiDB-lite"/>
    </source>
</evidence>
<name>A0A9P0FS41_CHRIL</name>
<feature type="region of interest" description="Disordered" evidence="2">
    <location>
        <begin position="369"/>
        <end position="417"/>
    </location>
</feature>